<name>A0A1G4VMC0_9FLAO</name>
<gene>
    <name evidence="1" type="ORF">SAMN02927925_01293</name>
</gene>
<dbReference type="AlphaFoldDB" id="A0A1G4VMC0"/>
<reference evidence="1 2" key="1">
    <citation type="submission" date="2016-10" db="EMBL/GenBank/DDBJ databases">
        <authorList>
            <person name="de Groot N.N."/>
        </authorList>
    </citation>
    <scope>NUCLEOTIDE SEQUENCE [LARGE SCALE GENOMIC DNA]</scope>
    <source>
        <strain evidence="1 2">CGMCC 1.3801</strain>
    </source>
</reference>
<dbReference type="EMBL" id="FMTY01000003">
    <property type="protein sequence ID" value="SCX08960.1"/>
    <property type="molecule type" value="Genomic_DNA"/>
</dbReference>
<dbReference type="RefSeq" id="WP_074460100.1">
    <property type="nucleotide sequence ID" value="NZ_FMTY01000003.1"/>
</dbReference>
<sequence length="84" mass="9942">MKNFFRVTIADYLQNIKHTKPIHYGLVFSYLERLAWFMLAIRFPALRYNSRHFLIVSGDFHCNQGCIVIVFCICKVQKTKILSN</sequence>
<dbReference type="Proteomes" id="UP000182124">
    <property type="component" value="Unassembled WGS sequence"/>
</dbReference>
<proteinExistence type="predicted"/>
<evidence type="ECO:0000313" key="1">
    <source>
        <dbReference type="EMBL" id="SCX08960.1"/>
    </source>
</evidence>
<organism evidence="1 2">
    <name type="scientific">Flavobacterium saliperosum</name>
    <dbReference type="NCBI Taxonomy" id="329186"/>
    <lineage>
        <taxon>Bacteria</taxon>
        <taxon>Pseudomonadati</taxon>
        <taxon>Bacteroidota</taxon>
        <taxon>Flavobacteriia</taxon>
        <taxon>Flavobacteriales</taxon>
        <taxon>Flavobacteriaceae</taxon>
        <taxon>Flavobacterium</taxon>
    </lineage>
</organism>
<protein>
    <submittedName>
        <fullName evidence="1">Uncharacterized protein</fullName>
    </submittedName>
</protein>
<evidence type="ECO:0000313" key="2">
    <source>
        <dbReference type="Proteomes" id="UP000182124"/>
    </source>
</evidence>
<accession>A0A1G4VMC0</accession>